<dbReference type="PANTHER" id="PTHR43409">
    <property type="entry name" value="ANAEROBIC MAGNESIUM-PROTOPORPHYRIN IX MONOMETHYL ESTER CYCLASE-RELATED"/>
    <property type="match status" value="1"/>
</dbReference>
<feature type="non-terminal residue" evidence="7">
    <location>
        <position position="141"/>
    </location>
</feature>
<keyword evidence="2" id="KW-0949">S-adenosyl-L-methionine</keyword>
<protein>
    <recommendedName>
        <fullName evidence="6">B12-binding domain-containing protein</fullName>
    </recommendedName>
</protein>
<dbReference type="EMBL" id="BARU01017572">
    <property type="protein sequence ID" value="GAH61108.1"/>
    <property type="molecule type" value="Genomic_DNA"/>
</dbReference>
<dbReference type="AlphaFoldDB" id="X1IU97"/>
<feature type="domain" description="B12-binding" evidence="6">
    <location>
        <begin position="46"/>
        <end position="132"/>
    </location>
</feature>
<dbReference type="Gene3D" id="3.40.50.280">
    <property type="entry name" value="Cobalamin-binding domain"/>
    <property type="match status" value="1"/>
</dbReference>
<accession>X1IU97</accession>
<proteinExistence type="predicted"/>
<dbReference type="SUPFAM" id="SSF52242">
    <property type="entry name" value="Cobalamin (vitamin B12)-binding domain"/>
    <property type="match status" value="1"/>
</dbReference>
<dbReference type="GO" id="GO:0051536">
    <property type="term" value="F:iron-sulfur cluster binding"/>
    <property type="evidence" value="ECO:0007669"/>
    <property type="project" value="UniProtKB-KW"/>
</dbReference>
<dbReference type="PROSITE" id="PS51332">
    <property type="entry name" value="B12_BINDING"/>
    <property type="match status" value="1"/>
</dbReference>
<dbReference type="GO" id="GO:0046872">
    <property type="term" value="F:metal ion binding"/>
    <property type="evidence" value="ECO:0007669"/>
    <property type="project" value="UniProtKB-KW"/>
</dbReference>
<dbReference type="InterPro" id="IPR051198">
    <property type="entry name" value="BchE-like"/>
</dbReference>
<keyword evidence="5" id="KW-0411">Iron-sulfur</keyword>
<evidence type="ECO:0000259" key="6">
    <source>
        <dbReference type="PROSITE" id="PS51332"/>
    </source>
</evidence>
<evidence type="ECO:0000256" key="2">
    <source>
        <dbReference type="ARBA" id="ARBA00022691"/>
    </source>
</evidence>
<name>X1IU97_9ZZZZ</name>
<evidence type="ECO:0000256" key="4">
    <source>
        <dbReference type="ARBA" id="ARBA00023004"/>
    </source>
</evidence>
<comment type="caution">
    <text evidence="7">The sequence shown here is derived from an EMBL/GenBank/DDBJ whole genome shotgun (WGS) entry which is preliminary data.</text>
</comment>
<dbReference type="InterPro" id="IPR036724">
    <property type="entry name" value="Cobalamin-bd_sf"/>
</dbReference>
<evidence type="ECO:0000256" key="3">
    <source>
        <dbReference type="ARBA" id="ARBA00022723"/>
    </source>
</evidence>
<evidence type="ECO:0000256" key="1">
    <source>
        <dbReference type="ARBA" id="ARBA00001966"/>
    </source>
</evidence>
<dbReference type="InterPro" id="IPR006158">
    <property type="entry name" value="Cobalamin-bd"/>
</dbReference>
<evidence type="ECO:0000256" key="5">
    <source>
        <dbReference type="ARBA" id="ARBA00023014"/>
    </source>
</evidence>
<dbReference type="GO" id="GO:0005829">
    <property type="term" value="C:cytosol"/>
    <property type="evidence" value="ECO:0007669"/>
    <property type="project" value="TreeGrafter"/>
</dbReference>
<keyword evidence="4" id="KW-0408">Iron</keyword>
<dbReference type="PANTHER" id="PTHR43409:SF7">
    <property type="entry name" value="BLL1977 PROTEIN"/>
    <property type="match status" value="1"/>
</dbReference>
<gene>
    <name evidence="7" type="ORF">S03H2_29133</name>
</gene>
<reference evidence="7" key="1">
    <citation type="journal article" date="2014" name="Front. Microbiol.">
        <title>High frequency of phylogenetically diverse reductive dehalogenase-homologous genes in deep subseafloor sedimentary metagenomes.</title>
        <authorList>
            <person name="Kawai M."/>
            <person name="Futagami T."/>
            <person name="Toyoda A."/>
            <person name="Takaki Y."/>
            <person name="Nishi S."/>
            <person name="Hori S."/>
            <person name="Arai W."/>
            <person name="Tsubouchi T."/>
            <person name="Morono Y."/>
            <person name="Uchiyama I."/>
            <person name="Ito T."/>
            <person name="Fujiyama A."/>
            <person name="Inagaki F."/>
            <person name="Takami H."/>
        </authorList>
    </citation>
    <scope>NUCLEOTIDE SEQUENCE</scope>
    <source>
        <strain evidence="7">Expedition CK06-06</strain>
    </source>
</reference>
<evidence type="ECO:0000313" key="7">
    <source>
        <dbReference type="EMBL" id="GAH61108.1"/>
    </source>
</evidence>
<sequence>MEICLIAAERLRYHGDSSRLGQPLFPPLSLMTIAALTPEEHNVTITDESIEAVDFDQEPDLVGLTAMTAAAPRAYQIADRFRQQGVPVVMGGMHASALPEETLQHVDSVVVGEAEELWPQLLADLEGGSLQPIYRHKEYPD</sequence>
<dbReference type="Pfam" id="PF02310">
    <property type="entry name" value="B12-binding"/>
    <property type="match status" value="1"/>
</dbReference>
<dbReference type="GO" id="GO:0031419">
    <property type="term" value="F:cobalamin binding"/>
    <property type="evidence" value="ECO:0007669"/>
    <property type="project" value="InterPro"/>
</dbReference>
<comment type="cofactor">
    <cofactor evidence="1">
        <name>[4Fe-4S] cluster</name>
        <dbReference type="ChEBI" id="CHEBI:49883"/>
    </cofactor>
</comment>
<keyword evidence="3" id="KW-0479">Metal-binding</keyword>
<dbReference type="CDD" id="cd02068">
    <property type="entry name" value="radical_SAM_B12_BD"/>
    <property type="match status" value="1"/>
</dbReference>
<organism evidence="7">
    <name type="scientific">marine sediment metagenome</name>
    <dbReference type="NCBI Taxonomy" id="412755"/>
    <lineage>
        <taxon>unclassified sequences</taxon>
        <taxon>metagenomes</taxon>
        <taxon>ecological metagenomes</taxon>
    </lineage>
</organism>